<dbReference type="PROSITE" id="PS51448">
    <property type="entry name" value="P_TREFOIL_2"/>
    <property type="match status" value="1"/>
</dbReference>
<organism evidence="5">
    <name type="scientific">Oikopleura dioica</name>
    <name type="common">Tunicate</name>
    <dbReference type="NCBI Taxonomy" id="34765"/>
    <lineage>
        <taxon>Eukaryota</taxon>
        <taxon>Metazoa</taxon>
        <taxon>Chordata</taxon>
        <taxon>Tunicata</taxon>
        <taxon>Appendicularia</taxon>
        <taxon>Copelata</taxon>
        <taxon>Oikopleuridae</taxon>
        <taxon>Oikopleura</taxon>
    </lineage>
</organism>
<feature type="domain" description="P-type" evidence="4">
    <location>
        <begin position="409"/>
        <end position="451"/>
    </location>
</feature>
<dbReference type="Proteomes" id="UP000001307">
    <property type="component" value="Unassembled WGS sequence"/>
</dbReference>
<dbReference type="AlphaFoldDB" id="E4XX45"/>
<accession>E4XX45</accession>
<feature type="transmembrane region" description="Helical" evidence="2">
    <location>
        <begin position="465"/>
        <end position="488"/>
    </location>
</feature>
<evidence type="ECO:0000259" key="4">
    <source>
        <dbReference type="PROSITE" id="PS51448"/>
    </source>
</evidence>
<evidence type="ECO:0000313" key="6">
    <source>
        <dbReference type="Proteomes" id="UP000001307"/>
    </source>
</evidence>
<dbReference type="Pfam" id="PF00059">
    <property type="entry name" value="Lectin_C"/>
    <property type="match status" value="2"/>
</dbReference>
<keyword evidence="2" id="KW-1133">Transmembrane helix</keyword>
<evidence type="ECO:0000313" key="5">
    <source>
        <dbReference type="EMBL" id="CBY14239.1"/>
    </source>
</evidence>
<keyword evidence="6" id="KW-1185">Reference proteome</keyword>
<comment type="caution">
    <text evidence="1">Lacks conserved residue(s) required for the propagation of feature annotation.</text>
</comment>
<proteinExistence type="predicted"/>
<feature type="domain" description="C-type lectin" evidence="3">
    <location>
        <begin position="168"/>
        <end position="259"/>
    </location>
</feature>
<dbReference type="PANTHER" id="PTHR22803">
    <property type="entry name" value="MANNOSE, PHOSPHOLIPASE, LECTIN RECEPTOR RELATED"/>
    <property type="match status" value="1"/>
</dbReference>
<evidence type="ECO:0008006" key="7">
    <source>
        <dbReference type="Google" id="ProtNLM"/>
    </source>
</evidence>
<keyword evidence="2" id="KW-0472">Membrane</keyword>
<evidence type="ECO:0000259" key="3">
    <source>
        <dbReference type="PROSITE" id="PS50041"/>
    </source>
</evidence>
<evidence type="ECO:0000256" key="2">
    <source>
        <dbReference type="SAM" id="Phobius"/>
    </source>
</evidence>
<dbReference type="InParanoid" id="E4XX45"/>
<name>E4XX45_OIKDI</name>
<dbReference type="EMBL" id="FN653266">
    <property type="protein sequence ID" value="CBY14239.1"/>
    <property type="molecule type" value="Genomic_DNA"/>
</dbReference>
<evidence type="ECO:0000256" key="1">
    <source>
        <dbReference type="PROSITE-ProRule" id="PRU00779"/>
    </source>
</evidence>
<dbReference type="OrthoDB" id="6409202at2759"/>
<dbReference type="InterPro" id="IPR050111">
    <property type="entry name" value="C-type_lectin/snaclec_domain"/>
</dbReference>
<dbReference type="InterPro" id="IPR016186">
    <property type="entry name" value="C-type_lectin-like/link_sf"/>
</dbReference>
<dbReference type="InterPro" id="IPR001304">
    <property type="entry name" value="C-type_lectin-like"/>
</dbReference>
<dbReference type="InterPro" id="IPR016187">
    <property type="entry name" value="CTDL_fold"/>
</dbReference>
<reference evidence="5" key="1">
    <citation type="journal article" date="2010" name="Science">
        <title>Plasticity of animal genome architecture unmasked by rapid evolution of a pelagic tunicate.</title>
        <authorList>
            <person name="Denoeud F."/>
            <person name="Henriet S."/>
            <person name="Mungpakdee S."/>
            <person name="Aury J.M."/>
            <person name="Da Silva C."/>
            <person name="Brinkmann H."/>
            <person name="Mikhaleva J."/>
            <person name="Olsen L.C."/>
            <person name="Jubin C."/>
            <person name="Canestro C."/>
            <person name="Bouquet J.M."/>
            <person name="Danks G."/>
            <person name="Poulain J."/>
            <person name="Campsteijn C."/>
            <person name="Adamski M."/>
            <person name="Cross I."/>
            <person name="Yadetie F."/>
            <person name="Muffato M."/>
            <person name="Louis A."/>
            <person name="Butcher S."/>
            <person name="Tsagkogeorga G."/>
            <person name="Konrad A."/>
            <person name="Singh S."/>
            <person name="Jensen M.F."/>
            <person name="Cong E.H."/>
            <person name="Eikeseth-Otteraa H."/>
            <person name="Noel B."/>
            <person name="Anthouard V."/>
            <person name="Porcel B.M."/>
            <person name="Kachouri-Lafond R."/>
            <person name="Nishino A."/>
            <person name="Ugolini M."/>
            <person name="Chourrout P."/>
            <person name="Nishida H."/>
            <person name="Aasland R."/>
            <person name="Huzurbazar S."/>
            <person name="Westhof E."/>
            <person name="Delsuc F."/>
            <person name="Lehrach H."/>
            <person name="Reinhardt R."/>
            <person name="Weissenbach J."/>
            <person name="Roy S.W."/>
            <person name="Artiguenave F."/>
            <person name="Postlethwait J.H."/>
            <person name="Manak J.R."/>
            <person name="Thompson E.M."/>
            <person name="Jaillon O."/>
            <person name="Du Pasquier L."/>
            <person name="Boudinot P."/>
            <person name="Liberles D.A."/>
            <person name="Volff J.N."/>
            <person name="Philippe H."/>
            <person name="Lenhard B."/>
            <person name="Roest Crollius H."/>
            <person name="Wincker P."/>
            <person name="Chourrout D."/>
        </authorList>
    </citation>
    <scope>NUCLEOTIDE SEQUENCE [LARGE SCALE GENOMIC DNA]</scope>
</reference>
<feature type="domain" description="C-type lectin" evidence="3">
    <location>
        <begin position="295"/>
        <end position="403"/>
    </location>
</feature>
<dbReference type="Gene3D" id="3.10.100.10">
    <property type="entry name" value="Mannose-Binding Protein A, subunit A"/>
    <property type="match status" value="2"/>
</dbReference>
<dbReference type="SUPFAM" id="SSF56436">
    <property type="entry name" value="C-type lectin-like"/>
    <property type="match status" value="2"/>
</dbReference>
<protein>
    <recommendedName>
        <fullName evidence="7">C-type lectin domain-containing protein</fullName>
    </recommendedName>
</protein>
<dbReference type="SMART" id="SM00034">
    <property type="entry name" value="CLECT"/>
    <property type="match status" value="2"/>
</dbReference>
<dbReference type="PROSITE" id="PS50041">
    <property type="entry name" value="C_TYPE_LECTIN_2"/>
    <property type="match status" value="2"/>
</dbReference>
<keyword evidence="2" id="KW-0812">Transmembrane</keyword>
<gene>
    <name evidence="5" type="ORF">GSOID_T00007225001</name>
</gene>
<sequence length="490" mass="55416">MKFLEGEKEEEPVTVIVNNELEDDNESLDSDDLEFEQFEFETPNLSKFSPRFLLEASGILVDRNLTQSMSESEKSKRKKSARLVRIRTHDFTTNLMRKFDAEYEFDKFRAHDEYCEKIQNSIKSIEKRFQIVVPKKQMKPMSAALGGESIYVSLSELARAAFPAISDSFLYSQVFEAFGQQLDAYQSIWFGLSVNDDENNPAFVWDDNLPVDYTNWAAHEPAIQKGDNCGYIDHFMDFPKTWEWKMSNNCETKRNFICKLDKYTITPPDNDAPAHLGSPVECENGWNSLDGGLDCFKTFGKEVIYAEARRSCLSMDSSVASIHDLTINLFVKSLLSTDTSAHLKSAWIGAERTKTGAWKWMDGSNFVFSNFVTDNSDDGNAIIGVDGRWESQDSNSENGYVCSKMKKFENCLANSEIHHCPGSNSGTTEQHCYELGCCWDVTKTSHCFSAFADSRKSSEEHTAGFAAGITAMVFILMYAAVGGVYYFVKK</sequence>
<dbReference type="InterPro" id="IPR000519">
    <property type="entry name" value="P_trefoil_dom"/>
</dbReference>
<dbReference type="CDD" id="cd00037">
    <property type="entry name" value="CLECT"/>
    <property type="match status" value="2"/>
</dbReference>